<evidence type="ECO:0000313" key="1">
    <source>
        <dbReference type="EMBL" id="KAF7127998.1"/>
    </source>
</evidence>
<organism evidence="1 2">
    <name type="scientific">Rhododendron simsii</name>
    <name type="common">Sims's rhododendron</name>
    <dbReference type="NCBI Taxonomy" id="118357"/>
    <lineage>
        <taxon>Eukaryota</taxon>
        <taxon>Viridiplantae</taxon>
        <taxon>Streptophyta</taxon>
        <taxon>Embryophyta</taxon>
        <taxon>Tracheophyta</taxon>
        <taxon>Spermatophyta</taxon>
        <taxon>Magnoliopsida</taxon>
        <taxon>eudicotyledons</taxon>
        <taxon>Gunneridae</taxon>
        <taxon>Pentapetalae</taxon>
        <taxon>asterids</taxon>
        <taxon>Ericales</taxon>
        <taxon>Ericaceae</taxon>
        <taxon>Ericoideae</taxon>
        <taxon>Rhodoreae</taxon>
        <taxon>Rhododendron</taxon>
    </lineage>
</organism>
<sequence length="106" mass="11226">MEWPSMLFVTCLGAAIAFGSFNFGRRVVTLNNSDDEDKDGDTNNAVAVEGHTYNVNLGFGVHRFGVGLNLLCAHTRLGGNYDNVIITTTPLALMVSGAESASSSGR</sequence>
<proteinExistence type="predicted"/>
<dbReference type="EMBL" id="WJXA01000011">
    <property type="protein sequence ID" value="KAF7127998.1"/>
    <property type="molecule type" value="Genomic_DNA"/>
</dbReference>
<evidence type="ECO:0000313" key="2">
    <source>
        <dbReference type="Proteomes" id="UP000626092"/>
    </source>
</evidence>
<gene>
    <name evidence="1" type="ORF">RHSIM_Rhsim11G0176100</name>
</gene>
<accession>A0A834G8J5</accession>
<keyword evidence="2" id="KW-1185">Reference proteome</keyword>
<comment type="caution">
    <text evidence="1">The sequence shown here is derived from an EMBL/GenBank/DDBJ whole genome shotgun (WGS) entry which is preliminary data.</text>
</comment>
<protein>
    <submittedName>
        <fullName evidence="1">Uncharacterized protein</fullName>
    </submittedName>
</protein>
<dbReference type="Proteomes" id="UP000626092">
    <property type="component" value="Unassembled WGS sequence"/>
</dbReference>
<dbReference type="OrthoDB" id="1800981at2759"/>
<reference evidence="1" key="1">
    <citation type="submission" date="2019-11" db="EMBL/GenBank/DDBJ databases">
        <authorList>
            <person name="Liu Y."/>
            <person name="Hou J."/>
            <person name="Li T.-Q."/>
            <person name="Guan C.-H."/>
            <person name="Wu X."/>
            <person name="Wu H.-Z."/>
            <person name="Ling F."/>
            <person name="Zhang R."/>
            <person name="Shi X.-G."/>
            <person name="Ren J.-P."/>
            <person name="Chen E.-F."/>
            <person name="Sun J.-M."/>
        </authorList>
    </citation>
    <scope>NUCLEOTIDE SEQUENCE</scope>
    <source>
        <strain evidence="1">Adult_tree_wgs_1</strain>
        <tissue evidence="1">Leaves</tissue>
    </source>
</reference>
<name>A0A834G8J5_RHOSS</name>
<dbReference type="AlphaFoldDB" id="A0A834G8J5"/>